<evidence type="ECO:0000259" key="1">
    <source>
        <dbReference type="SMART" id="SM00852"/>
    </source>
</evidence>
<sequence>MTDPSPPTITAAMLIIGNEILSGRTKDKNVGYIAEELTAMGIRLSEVRVVRDDEAAIIEAVTVLSERYTYVFTSGGIGPTHDDITTACIAKAFGAAVERNPEAMRRLTAHYANSGVEFNAARQKMAEIPVGADLIDNPVSAAPGFILKNVHVMAGVPRILQAMFEGLKPMLTGGAEMLSRTVACTVGEGTVAGGLGQIQVGFPDIEIGSYPYFRAGAFGTSLVLRGTDEARLEAATEEVRKLVRSLGGEPIDIDDGSEKGVEEAAS</sequence>
<dbReference type="PANTHER" id="PTHR13939">
    <property type="entry name" value="NICOTINAMIDE-NUCLEOTIDE AMIDOHYDROLASE PNCC"/>
    <property type="match status" value="1"/>
</dbReference>
<dbReference type="RefSeq" id="WP_028793856.1">
    <property type="nucleotide sequence ID" value="NZ_FNBW01000002.1"/>
</dbReference>
<dbReference type="Pfam" id="PF00994">
    <property type="entry name" value="MoCF_biosynth"/>
    <property type="match status" value="1"/>
</dbReference>
<dbReference type="PANTHER" id="PTHR13939:SF0">
    <property type="entry name" value="NMN AMIDOHYDROLASE-LIKE PROTEIN YFAY"/>
    <property type="match status" value="1"/>
</dbReference>
<gene>
    <name evidence="2" type="ORF">SAMN05660686_00838</name>
</gene>
<evidence type="ECO:0000313" key="3">
    <source>
        <dbReference type="Proteomes" id="UP000198615"/>
    </source>
</evidence>
<name>A0A8G2BF11_9PROT</name>
<dbReference type="InterPro" id="IPR050101">
    <property type="entry name" value="CinA"/>
</dbReference>
<accession>A0A8G2BF11</accession>
<dbReference type="InterPro" id="IPR056596">
    <property type="entry name" value="FLAD1_M"/>
</dbReference>
<protein>
    <submittedName>
        <fullName evidence="2">Molybdenum cofactor synthesis domain-containing protein</fullName>
    </submittedName>
</protein>
<organism evidence="2 3">
    <name type="scientific">Thalassobaculum litoreum DSM 18839</name>
    <dbReference type="NCBI Taxonomy" id="1123362"/>
    <lineage>
        <taxon>Bacteria</taxon>
        <taxon>Pseudomonadati</taxon>
        <taxon>Pseudomonadota</taxon>
        <taxon>Alphaproteobacteria</taxon>
        <taxon>Rhodospirillales</taxon>
        <taxon>Thalassobaculaceae</taxon>
        <taxon>Thalassobaculum</taxon>
    </lineage>
</organism>
<dbReference type="Pfam" id="PF24102">
    <property type="entry name" value="FLAD1_M"/>
    <property type="match status" value="1"/>
</dbReference>
<proteinExistence type="predicted"/>
<dbReference type="Gene3D" id="3.40.980.10">
    <property type="entry name" value="MoaB/Mog-like domain"/>
    <property type="match status" value="1"/>
</dbReference>
<dbReference type="InterPro" id="IPR001453">
    <property type="entry name" value="MoaB/Mog_dom"/>
</dbReference>
<dbReference type="InterPro" id="IPR036425">
    <property type="entry name" value="MoaB/Mog-like_dom_sf"/>
</dbReference>
<dbReference type="CDD" id="cd00885">
    <property type="entry name" value="cinA"/>
    <property type="match status" value="1"/>
</dbReference>
<dbReference type="OrthoDB" id="9801454at2"/>
<dbReference type="EMBL" id="FNBW01000002">
    <property type="protein sequence ID" value="SDF27105.1"/>
    <property type="molecule type" value="Genomic_DNA"/>
</dbReference>
<keyword evidence="3" id="KW-1185">Reference proteome</keyword>
<dbReference type="AlphaFoldDB" id="A0A8G2BF11"/>
<comment type="caution">
    <text evidence="2">The sequence shown here is derived from an EMBL/GenBank/DDBJ whole genome shotgun (WGS) entry which is preliminary data.</text>
</comment>
<reference evidence="2 3" key="1">
    <citation type="submission" date="2016-10" db="EMBL/GenBank/DDBJ databases">
        <authorList>
            <person name="Varghese N."/>
            <person name="Submissions S."/>
        </authorList>
    </citation>
    <scope>NUCLEOTIDE SEQUENCE [LARGE SCALE GENOMIC DNA]</scope>
    <source>
        <strain evidence="2 3">DSM 18839</strain>
    </source>
</reference>
<dbReference type="SUPFAM" id="SSF53218">
    <property type="entry name" value="Molybdenum cofactor biosynthesis proteins"/>
    <property type="match status" value="1"/>
</dbReference>
<dbReference type="SMART" id="SM00852">
    <property type="entry name" value="MoCF_biosynth"/>
    <property type="match status" value="1"/>
</dbReference>
<feature type="domain" description="MoaB/Mog" evidence="1">
    <location>
        <begin position="12"/>
        <end position="174"/>
    </location>
</feature>
<dbReference type="Proteomes" id="UP000198615">
    <property type="component" value="Unassembled WGS sequence"/>
</dbReference>
<evidence type="ECO:0000313" key="2">
    <source>
        <dbReference type="EMBL" id="SDF27105.1"/>
    </source>
</evidence>